<accession>A0AAT9J879</accession>
<reference evidence="1" key="1">
    <citation type="journal article" date="2023" name="Microbiome">
        <title>Phages are unrecognized players in the ecology of the oral pathogen Porphyromonas gingivalis.</title>
        <authorList>
            <person name="Matrishin C.B."/>
            <person name="Haase E.M."/>
            <person name="Dewhirst F.E."/>
            <person name="Mark Welch J.L."/>
            <person name="Miranda-Sanchez F."/>
            <person name="Chen T."/>
            <person name="MacFarland D.C."/>
            <person name="Kauffman K.M."/>
        </authorList>
    </citation>
    <scope>NUCLEOTIDE SEQUENCE</scope>
</reference>
<sequence>MSGNMQIQTDVLGGLLFINEKDVYKRFGAFLSEERAGDNKNYSELMKPADVKPYTAVSFREQDGEKLPGVLTPAFEARELVLQFAITAPDRDAFMDRYNRFLTLLKTGENGWLRITAPELRRTYRVYYMGCTGWKQLTDFGGEVVARFSVKFREPKPHQSLFIAAIDNDIEIVP</sequence>
<evidence type="ECO:0000313" key="1">
    <source>
        <dbReference type="EMBL" id="DBA55137.1"/>
    </source>
</evidence>
<reference evidence="1" key="2">
    <citation type="submission" date="2024-05" db="EMBL/GenBank/DDBJ databases">
        <authorList>
            <person name="Matrishin C.B."/>
            <person name="Kauffman K.M."/>
        </authorList>
    </citation>
    <scope>NUCLEOTIDE SEQUENCE</scope>
</reference>
<dbReference type="EMBL" id="BK068093">
    <property type="protein sequence ID" value="DBA55137.1"/>
    <property type="molecule type" value="Genomic_DNA"/>
</dbReference>
<proteinExistence type="predicted"/>
<protein>
    <submittedName>
        <fullName evidence="1">Receptor binding</fullName>
    </submittedName>
</protein>
<name>A0AAT9J879_9CAUD</name>
<organism evidence="1">
    <name type="scientific">Porphyromonas phage phage012a_381OKJP</name>
    <dbReference type="NCBI Taxonomy" id="3154102"/>
    <lineage>
        <taxon>Viruses</taxon>
        <taxon>Duplodnaviria</taxon>
        <taxon>Heunggongvirae</taxon>
        <taxon>Uroviricota</taxon>
        <taxon>Caudoviricetes</taxon>
        <taxon>Alisviridae</taxon>
        <taxon>Honmavirus</taxon>
        <taxon>Honmavirus pging00G</taxon>
    </lineage>
</organism>
<keyword evidence="1" id="KW-0675">Receptor</keyword>